<proteinExistence type="predicted"/>
<evidence type="ECO:0000256" key="2">
    <source>
        <dbReference type="SAM" id="MobiDB-lite"/>
    </source>
</evidence>
<evidence type="ECO:0000313" key="4">
    <source>
        <dbReference type="Proteomes" id="UP001063350"/>
    </source>
</evidence>
<dbReference type="RefSeq" id="WP_267927589.1">
    <property type="nucleotide sequence ID" value="NZ_AP024233.1"/>
</dbReference>
<dbReference type="Pfam" id="PF10504">
    <property type="entry name" value="DUF2452"/>
    <property type="match status" value="1"/>
</dbReference>
<dbReference type="PANTHER" id="PTHR14553:SF1">
    <property type="entry name" value="SIMILAR TO CHROMOSOME 1 OPEN READING FRAME 50"/>
    <property type="match status" value="1"/>
</dbReference>
<keyword evidence="1" id="KW-0175">Coiled coil</keyword>
<dbReference type="PANTHER" id="PTHR14553">
    <property type="entry name" value="UNCHARACTERIZED PROTEIN C1ORF50"/>
    <property type="match status" value="1"/>
</dbReference>
<reference evidence="3" key="1">
    <citation type="submission" date="2020-12" db="EMBL/GenBank/DDBJ databases">
        <title>Desulfobium dissulfuricans gen. nov., sp. nov., a novel mesophilic, sulfate-reducing bacterium isolated from a deep-sea hydrothermal vent.</title>
        <authorList>
            <person name="Hashimoto Y."/>
            <person name="Tame A."/>
            <person name="Sawayama S."/>
            <person name="Miyazaki J."/>
            <person name="Takai K."/>
            <person name="Nakagawa S."/>
        </authorList>
    </citation>
    <scope>NUCLEOTIDE SEQUENCE</scope>
    <source>
        <strain evidence="3">GF1</strain>
    </source>
</reference>
<dbReference type="AlphaFoldDB" id="A0A915TYP1"/>
<dbReference type="EMBL" id="AP024233">
    <property type="protein sequence ID" value="BCO07635.1"/>
    <property type="molecule type" value="Genomic_DNA"/>
</dbReference>
<evidence type="ECO:0000256" key="1">
    <source>
        <dbReference type="SAM" id="Coils"/>
    </source>
</evidence>
<gene>
    <name evidence="3" type="ORF">GF1_00110</name>
</gene>
<dbReference type="Proteomes" id="UP001063350">
    <property type="component" value="Chromosome"/>
</dbReference>
<dbReference type="KEGG" id="ddu:GF1_00110"/>
<feature type="region of interest" description="Disordered" evidence="2">
    <location>
        <begin position="1"/>
        <end position="27"/>
    </location>
</feature>
<organism evidence="3 4">
    <name type="scientific">Desulfolithobacter dissulfuricans</name>
    <dbReference type="NCBI Taxonomy" id="2795293"/>
    <lineage>
        <taxon>Bacteria</taxon>
        <taxon>Pseudomonadati</taxon>
        <taxon>Thermodesulfobacteriota</taxon>
        <taxon>Desulfobulbia</taxon>
        <taxon>Desulfobulbales</taxon>
        <taxon>Desulfobulbaceae</taxon>
        <taxon>Desulfolithobacter</taxon>
    </lineage>
</organism>
<protein>
    <recommendedName>
        <fullName evidence="5">DUF2452 domain-containing protein</fullName>
    </recommendedName>
</protein>
<sequence length="149" mass="16914">MSRQQQEYTPYAGRGKTHEGPDHSAPYPVSRLAPAISLVDIASEIERADTLLASHAEGRLEVIARQIRALQDEARTILEKARRDQELHRAEKSFQVRPGHVYHLYRRSDATLVWSLLSPADWKGRPPHAYVGSYRLEADMGWTEVETGI</sequence>
<keyword evidence="4" id="KW-1185">Reference proteome</keyword>
<evidence type="ECO:0008006" key="5">
    <source>
        <dbReference type="Google" id="ProtNLM"/>
    </source>
</evidence>
<name>A0A915TYP1_9BACT</name>
<feature type="coiled-coil region" evidence="1">
    <location>
        <begin position="53"/>
        <end position="80"/>
    </location>
</feature>
<dbReference type="InterPro" id="IPR019534">
    <property type="entry name" value="DUF2452"/>
</dbReference>
<accession>A0A915TYP1</accession>
<evidence type="ECO:0000313" key="3">
    <source>
        <dbReference type="EMBL" id="BCO07635.1"/>
    </source>
</evidence>